<organism evidence="2 3">
    <name type="scientific">Chryseobacterium mucoviscidosis</name>
    <dbReference type="NCBI Taxonomy" id="1945581"/>
    <lineage>
        <taxon>Bacteria</taxon>
        <taxon>Pseudomonadati</taxon>
        <taxon>Bacteroidota</taxon>
        <taxon>Flavobacteriia</taxon>
        <taxon>Flavobacteriales</taxon>
        <taxon>Weeksellaceae</taxon>
        <taxon>Chryseobacterium group</taxon>
        <taxon>Chryseobacterium</taxon>
    </lineage>
</organism>
<evidence type="ECO:0000259" key="1">
    <source>
        <dbReference type="Pfam" id="PF00456"/>
    </source>
</evidence>
<dbReference type="EMBL" id="MVAG01000246">
    <property type="protein sequence ID" value="OVE51340.1"/>
    <property type="molecule type" value="Genomic_DNA"/>
</dbReference>
<evidence type="ECO:0000313" key="3">
    <source>
        <dbReference type="Proteomes" id="UP000196355"/>
    </source>
</evidence>
<dbReference type="SUPFAM" id="SSF52518">
    <property type="entry name" value="Thiamin diphosphate-binding fold (THDP-binding)"/>
    <property type="match status" value="1"/>
</dbReference>
<name>A0A202BIU6_9FLAO</name>
<gene>
    <name evidence="2" type="ORF">B0E34_20980</name>
</gene>
<protein>
    <recommendedName>
        <fullName evidence="1">Transketolase N-terminal domain-containing protein</fullName>
    </recommendedName>
</protein>
<feature type="non-terminal residue" evidence="2">
    <location>
        <position position="1"/>
    </location>
</feature>
<dbReference type="Pfam" id="PF00456">
    <property type="entry name" value="Transketolase_N"/>
    <property type="match status" value="1"/>
</dbReference>
<evidence type="ECO:0000313" key="2">
    <source>
        <dbReference type="EMBL" id="OVE51340.1"/>
    </source>
</evidence>
<comment type="caution">
    <text evidence="2">The sequence shown here is derived from an EMBL/GenBank/DDBJ whole genome shotgun (WGS) entry which is preliminary data.</text>
</comment>
<reference evidence="3" key="1">
    <citation type="submission" date="2017-02" db="EMBL/GenBank/DDBJ databases">
        <authorList>
            <person name="Tetz G."/>
            <person name="Tetz V."/>
        </authorList>
    </citation>
    <scope>NUCLEOTIDE SEQUENCE [LARGE SCALE GENOMIC DNA]</scope>
    <source>
        <strain evidence="3">VT16-26</strain>
    </source>
</reference>
<feature type="non-terminal residue" evidence="2">
    <location>
        <position position="79"/>
    </location>
</feature>
<sequence length="79" mass="8761">GWDYEPFEIPAEVYADFKENVADRGASAYQAWTKLVADYKEAHPELAAEVEAIIDGRDPVEVTPADFPALENGFSQATR</sequence>
<dbReference type="InterPro" id="IPR005474">
    <property type="entry name" value="Transketolase_N"/>
</dbReference>
<proteinExistence type="predicted"/>
<dbReference type="AlphaFoldDB" id="A0A202BIU6"/>
<feature type="domain" description="Transketolase N-terminal" evidence="1">
    <location>
        <begin position="1"/>
        <end position="59"/>
    </location>
</feature>
<accession>A0A202BIU6</accession>
<dbReference type="Gene3D" id="3.40.50.970">
    <property type="match status" value="1"/>
</dbReference>
<dbReference type="InterPro" id="IPR029061">
    <property type="entry name" value="THDP-binding"/>
</dbReference>
<dbReference type="Proteomes" id="UP000196355">
    <property type="component" value="Unassembled WGS sequence"/>
</dbReference>
<keyword evidence="3" id="KW-1185">Reference proteome</keyword>